<dbReference type="OrthoDB" id="8005850at2"/>
<feature type="region of interest" description="Disordered" evidence="1">
    <location>
        <begin position="1"/>
        <end position="79"/>
    </location>
</feature>
<feature type="compositionally biased region" description="Pro residues" evidence="1">
    <location>
        <begin position="1"/>
        <end position="22"/>
    </location>
</feature>
<name>A0A2U8W5W0_9HYPH</name>
<feature type="compositionally biased region" description="Pro residues" evidence="1">
    <location>
        <begin position="31"/>
        <end position="41"/>
    </location>
</feature>
<dbReference type="KEGG" id="mets:DK389_11410"/>
<proteinExistence type="predicted"/>
<protein>
    <submittedName>
        <fullName evidence="2">Uncharacterized protein</fullName>
    </submittedName>
</protein>
<gene>
    <name evidence="2" type="ORF">DK389_11410</name>
</gene>
<dbReference type="EMBL" id="CP029550">
    <property type="protein sequence ID" value="AWN41021.1"/>
    <property type="molecule type" value="Genomic_DNA"/>
</dbReference>
<sequence length="264" mass="26254">MAKPSAPKPPVAKVPAPEPPVAKVPSADAPPADPPPLPSPPVRAAREPVPATAPARAPAPVTAPAPAPVATPAAGPAPGPCGAQAARYEGQKGFALFVTRKGRAEVENPLLPLTPEVTQVLQVVIGAKLATAYGPDLAALRRGSAPAVLEAQLGGPIRWESSLPALPDPITIVSEAGETLASLSFRGCAEAPAVKAAPEAKVKEPAKGQPPRRAAAKPEGEGGAAGAVNEGPAPAPKARPREKAAGKPAPQTPPFGLPQGAIAE</sequence>
<accession>A0A2U8W5W0</accession>
<keyword evidence="3" id="KW-1185">Reference proteome</keyword>
<organism evidence="2 3">
    <name type="scientific">Methylobacterium durans</name>
    <dbReference type="NCBI Taxonomy" id="2202825"/>
    <lineage>
        <taxon>Bacteria</taxon>
        <taxon>Pseudomonadati</taxon>
        <taxon>Pseudomonadota</taxon>
        <taxon>Alphaproteobacteria</taxon>
        <taxon>Hyphomicrobiales</taxon>
        <taxon>Methylobacteriaceae</taxon>
        <taxon>Methylobacterium</taxon>
    </lineage>
</organism>
<dbReference type="AlphaFoldDB" id="A0A2U8W5W0"/>
<evidence type="ECO:0000313" key="2">
    <source>
        <dbReference type="EMBL" id="AWN41021.1"/>
    </source>
</evidence>
<evidence type="ECO:0000256" key="1">
    <source>
        <dbReference type="SAM" id="MobiDB-lite"/>
    </source>
</evidence>
<feature type="region of interest" description="Disordered" evidence="1">
    <location>
        <begin position="194"/>
        <end position="264"/>
    </location>
</feature>
<evidence type="ECO:0000313" key="3">
    <source>
        <dbReference type="Proteomes" id="UP000245926"/>
    </source>
</evidence>
<reference evidence="3" key="1">
    <citation type="submission" date="2018-05" db="EMBL/GenBank/DDBJ databases">
        <title>Complete Genome Sequence of Methylobacterium sp. 17SD2-17.</title>
        <authorList>
            <person name="Srinivasan S."/>
        </authorList>
    </citation>
    <scope>NUCLEOTIDE SEQUENCE [LARGE SCALE GENOMIC DNA]</scope>
    <source>
        <strain evidence="3">17SD2-17</strain>
    </source>
</reference>
<dbReference type="Proteomes" id="UP000245926">
    <property type="component" value="Chromosome"/>
</dbReference>
<feature type="compositionally biased region" description="Low complexity" evidence="1">
    <location>
        <begin position="47"/>
        <end position="60"/>
    </location>
</feature>
<feature type="compositionally biased region" description="Pro residues" evidence="1">
    <location>
        <begin position="61"/>
        <end position="79"/>
    </location>
</feature>